<dbReference type="OrthoDB" id="191686at2759"/>
<evidence type="ECO:0000256" key="6">
    <source>
        <dbReference type="ARBA" id="ARBA00031295"/>
    </source>
</evidence>
<keyword evidence="1" id="KW-0479">Metal-binding</keyword>
<protein>
    <recommendedName>
        <fullName evidence="5">Calcineurin subunit B</fullName>
    </recommendedName>
    <alternativeName>
        <fullName evidence="6">Calcineurin regulatory subunit</fullName>
    </alternativeName>
    <alternativeName>
        <fullName evidence="7">Protein phosphatase 2B regulatory subunit</fullName>
    </alternativeName>
</protein>
<evidence type="ECO:0000313" key="9">
    <source>
        <dbReference type="EMBL" id="ORD93791.1"/>
    </source>
</evidence>
<dbReference type="Gene3D" id="1.10.238.10">
    <property type="entry name" value="EF-hand"/>
    <property type="match status" value="1"/>
</dbReference>
<evidence type="ECO:0000256" key="2">
    <source>
        <dbReference type="ARBA" id="ARBA00022737"/>
    </source>
</evidence>
<dbReference type="InterPro" id="IPR002048">
    <property type="entry name" value="EF_hand_dom"/>
</dbReference>
<evidence type="ECO:0000256" key="7">
    <source>
        <dbReference type="ARBA" id="ARBA00032848"/>
    </source>
</evidence>
<organism evidence="9 10">
    <name type="scientific">Enterospora canceri</name>
    <dbReference type="NCBI Taxonomy" id="1081671"/>
    <lineage>
        <taxon>Eukaryota</taxon>
        <taxon>Fungi</taxon>
        <taxon>Fungi incertae sedis</taxon>
        <taxon>Microsporidia</taxon>
        <taxon>Enterocytozoonidae</taxon>
        <taxon>Enterospora</taxon>
    </lineage>
</organism>
<dbReference type="GO" id="GO:0005509">
    <property type="term" value="F:calcium ion binding"/>
    <property type="evidence" value="ECO:0007669"/>
    <property type="project" value="InterPro"/>
</dbReference>
<comment type="similarity">
    <text evidence="3">Belongs to the calcineurin regulatory subunit family.</text>
</comment>
<dbReference type="PANTHER" id="PTHR45942">
    <property type="entry name" value="PROTEIN PHOSPATASE 3 REGULATORY SUBUNIT B ALPHA ISOFORM TYPE 1"/>
    <property type="match status" value="1"/>
</dbReference>
<dbReference type="VEuPathDB" id="MicrosporidiaDB:ECANGB1_1558"/>
<keyword evidence="10" id="KW-1185">Reference proteome</keyword>
<dbReference type="PROSITE" id="PS50222">
    <property type="entry name" value="EF_HAND_2"/>
    <property type="match status" value="1"/>
</dbReference>
<dbReference type="AlphaFoldDB" id="A0A1Y1S5W0"/>
<keyword evidence="2" id="KW-0677">Repeat</keyword>
<sequence length="199" mass="23942">MHNLFTDKLDTGEIEYLVENTVFNKEEIKYLFNRFVYLDRNNAGIISYTDFEMIPEFASNPLKVLIMNYIEENVLEYEKMNFAYFLEFLRIFHKKTPKTTRINFLFNIFDLNKDHRLCHGVLMQIRLFLGLNEDERSVNTVLRMYDLGQKGHLDILDFTRLYNEDGALENIMIIDFTKNIPKRERKATIWDIIWNNTNE</sequence>
<reference evidence="9 10" key="1">
    <citation type="journal article" date="2017" name="Environ. Microbiol.">
        <title>Decay of the glycolytic pathway and adaptation to intranuclear parasitism within Enterocytozoonidae microsporidia.</title>
        <authorList>
            <person name="Wiredu Boakye D."/>
            <person name="Jaroenlak P."/>
            <person name="Prachumwat A."/>
            <person name="Williams T.A."/>
            <person name="Bateman K.S."/>
            <person name="Itsathitphaisarn O."/>
            <person name="Sritunyalucksana K."/>
            <person name="Paszkiewicz K.H."/>
            <person name="Moore K.A."/>
            <person name="Stentiford G.D."/>
            <person name="Williams B.A."/>
        </authorList>
    </citation>
    <scope>NUCLEOTIDE SEQUENCE [LARGE SCALE GENOMIC DNA]</scope>
    <source>
        <strain evidence="9 10">GB1</strain>
    </source>
</reference>
<gene>
    <name evidence="9" type="primary">CANB</name>
    <name evidence="9" type="ORF">ECANGB1_1558</name>
</gene>
<proteinExistence type="inferred from homology"/>
<evidence type="ECO:0000256" key="3">
    <source>
        <dbReference type="ARBA" id="ARBA00023774"/>
    </source>
</evidence>
<evidence type="ECO:0000256" key="4">
    <source>
        <dbReference type="ARBA" id="ARBA00023792"/>
    </source>
</evidence>
<feature type="domain" description="EF-hand" evidence="8">
    <location>
        <begin position="26"/>
        <end position="61"/>
    </location>
</feature>
<comment type="subunit">
    <text evidence="4">Composed of a catalytic subunit (A) and a regulatory subunit (B).</text>
</comment>
<evidence type="ECO:0000256" key="1">
    <source>
        <dbReference type="ARBA" id="ARBA00022723"/>
    </source>
</evidence>
<dbReference type="EMBL" id="LWDP01000048">
    <property type="protein sequence ID" value="ORD93791.1"/>
    <property type="molecule type" value="Genomic_DNA"/>
</dbReference>
<evidence type="ECO:0000256" key="5">
    <source>
        <dbReference type="ARBA" id="ARBA00023832"/>
    </source>
</evidence>
<accession>A0A1Y1S5W0</accession>
<dbReference type="Proteomes" id="UP000192639">
    <property type="component" value="Unassembled WGS sequence"/>
</dbReference>
<name>A0A1Y1S5W0_9MICR</name>
<evidence type="ECO:0000313" key="10">
    <source>
        <dbReference type="Proteomes" id="UP000192639"/>
    </source>
</evidence>
<dbReference type="InterPro" id="IPR011992">
    <property type="entry name" value="EF-hand-dom_pair"/>
</dbReference>
<evidence type="ECO:0000259" key="8">
    <source>
        <dbReference type="PROSITE" id="PS50222"/>
    </source>
</evidence>
<dbReference type="SUPFAM" id="SSF47473">
    <property type="entry name" value="EF-hand"/>
    <property type="match status" value="1"/>
</dbReference>
<comment type="caution">
    <text evidence="9">The sequence shown here is derived from an EMBL/GenBank/DDBJ whole genome shotgun (WGS) entry which is preliminary data.</text>
</comment>